<evidence type="ECO:0000313" key="2">
    <source>
        <dbReference type="EMBL" id="MFD2674107.1"/>
    </source>
</evidence>
<evidence type="ECO:0000313" key="3">
    <source>
        <dbReference type="Proteomes" id="UP001597453"/>
    </source>
</evidence>
<feature type="compositionally biased region" description="Low complexity" evidence="1">
    <location>
        <begin position="99"/>
        <end position="109"/>
    </location>
</feature>
<name>A0ABW5RGQ9_9MICO</name>
<dbReference type="RefSeq" id="WP_159421314.1">
    <property type="nucleotide sequence ID" value="NZ_JBHUNF010000001.1"/>
</dbReference>
<proteinExistence type="predicted"/>
<organism evidence="2 3">
    <name type="scientific">Gulosibacter bifidus</name>
    <dbReference type="NCBI Taxonomy" id="272239"/>
    <lineage>
        <taxon>Bacteria</taxon>
        <taxon>Bacillati</taxon>
        <taxon>Actinomycetota</taxon>
        <taxon>Actinomycetes</taxon>
        <taxon>Micrococcales</taxon>
        <taxon>Microbacteriaceae</taxon>
        <taxon>Gulosibacter</taxon>
    </lineage>
</organism>
<comment type="caution">
    <text evidence="2">The sequence shown here is derived from an EMBL/GenBank/DDBJ whole genome shotgun (WGS) entry which is preliminary data.</text>
</comment>
<dbReference type="EMBL" id="JBHUNF010000001">
    <property type="protein sequence ID" value="MFD2674107.1"/>
    <property type="molecule type" value="Genomic_DNA"/>
</dbReference>
<dbReference type="Proteomes" id="UP001597453">
    <property type="component" value="Unassembled WGS sequence"/>
</dbReference>
<reference evidence="3" key="1">
    <citation type="journal article" date="2019" name="Int. J. Syst. Evol. Microbiol.">
        <title>The Global Catalogue of Microorganisms (GCM) 10K type strain sequencing project: providing services to taxonomists for standard genome sequencing and annotation.</title>
        <authorList>
            <consortium name="The Broad Institute Genomics Platform"/>
            <consortium name="The Broad Institute Genome Sequencing Center for Infectious Disease"/>
            <person name="Wu L."/>
            <person name="Ma J."/>
        </authorList>
    </citation>
    <scope>NUCLEOTIDE SEQUENCE [LARGE SCALE GENOMIC DNA]</scope>
    <source>
        <strain evidence="3">TISTR 1511</strain>
    </source>
</reference>
<keyword evidence="3" id="KW-1185">Reference proteome</keyword>
<gene>
    <name evidence="2" type="ORF">ACFSUQ_02160</name>
</gene>
<accession>A0ABW5RGQ9</accession>
<protein>
    <submittedName>
        <fullName evidence="2">Uncharacterized protein</fullName>
    </submittedName>
</protein>
<sequence>MHDRGTAGLFGPATIRIRVYEVNQDSSWLSSDRELHQFETRVANDGAAIGEENFFVSWQPNAVSLTLTGDEQTPLTCAFYFDGTRECERHFPAPPQETPTPSDTTTSPQASDITEPSESTGLAETASPRDPSPPEIPVAEDRQMPPNLRENPEVGWQVPAMEAIVADAELLGIEVGAPVFDMNARADLFVRVNEGTSADGVPFQDRLFHKKTTQQDGQELYLIRVYTGEQGNTIFDEPLGEFRYDPATGETSRID</sequence>
<feature type="region of interest" description="Disordered" evidence="1">
    <location>
        <begin position="88"/>
        <end position="153"/>
    </location>
</feature>
<evidence type="ECO:0000256" key="1">
    <source>
        <dbReference type="SAM" id="MobiDB-lite"/>
    </source>
</evidence>
<feature type="compositionally biased region" description="Polar residues" evidence="1">
    <location>
        <begin position="110"/>
        <end position="122"/>
    </location>
</feature>